<feature type="transmembrane region" description="Helical" evidence="6">
    <location>
        <begin position="174"/>
        <end position="200"/>
    </location>
</feature>
<dbReference type="EMBL" id="MPDP01000318">
    <property type="protein sequence ID" value="KAK1446582.1"/>
    <property type="molecule type" value="Genomic_DNA"/>
</dbReference>
<dbReference type="InterPro" id="IPR049326">
    <property type="entry name" value="Rhodopsin_dom_fungi"/>
</dbReference>
<dbReference type="Proteomes" id="UP001239213">
    <property type="component" value="Unassembled WGS sequence"/>
</dbReference>
<feature type="transmembrane region" description="Helical" evidence="6">
    <location>
        <begin position="51"/>
        <end position="72"/>
    </location>
</feature>
<feature type="domain" description="Rhodopsin" evidence="7">
    <location>
        <begin position="36"/>
        <end position="285"/>
    </location>
</feature>
<reference evidence="8" key="1">
    <citation type="submission" date="2016-11" db="EMBL/GenBank/DDBJ databases">
        <title>The genome sequence of Colletotrichum cuscutae.</title>
        <authorList>
            <person name="Baroncelli R."/>
        </authorList>
    </citation>
    <scope>NUCLEOTIDE SEQUENCE</scope>
    <source>
        <strain evidence="8">IMI 304802</strain>
    </source>
</reference>
<evidence type="ECO:0000256" key="6">
    <source>
        <dbReference type="SAM" id="Phobius"/>
    </source>
</evidence>
<evidence type="ECO:0000256" key="1">
    <source>
        <dbReference type="ARBA" id="ARBA00004141"/>
    </source>
</evidence>
<keyword evidence="9" id="KW-1185">Reference proteome</keyword>
<evidence type="ECO:0000313" key="9">
    <source>
        <dbReference type="Proteomes" id="UP001239213"/>
    </source>
</evidence>
<evidence type="ECO:0000313" key="8">
    <source>
        <dbReference type="EMBL" id="KAK1446582.1"/>
    </source>
</evidence>
<keyword evidence="4 6" id="KW-0472">Membrane</keyword>
<dbReference type="AlphaFoldDB" id="A0AAI9XFL3"/>
<comment type="similarity">
    <text evidence="5">Belongs to the SAT4 family.</text>
</comment>
<feature type="transmembrane region" description="Helical" evidence="6">
    <location>
        <begin position="17"/>
        <end position="39"/>
    </location>
</feature>
<accession>A0AAI9XFL3</accession>
<feature type="transmembrane region" description="Helical" evidence="6">
    <location>
        <begin position="263"/>
        <end position="282"/>
    </location>
</feature>
<organism evidence="8 9">
    <name type="scientific">Colletotrichum cuscutae</name>
    <dbReference type="NCBI Taxonomy" id="1209917"/>
    <lineage>
        <taxon>Eukaryota</taxon>
        <taxon>Fungi</taxon>
        <taxon>Dikarya</taxon>
        <taxon>Ascomycota</taxon>
        <taxon>Pezizomycotina</taxon>
        <taxon>Sordariomycetes</taxon>
        <taxon>Hypocreomycetidae</taxon>
        <taxon>Glomerellales</taxon>
        <taxon>Glomerellaceae</taxon>
        <taxon>Colletotrichum</taxon>
        <taxon>Colletotrichum acutatum species complex</taxon>
    </lineage>
</organism>
<comment type="caution">
    <text evidence="8">The sequence shown here is derived from an EMBL/GenBank/DDBJ whole genome shotgun (WGS) entry which is preliminary data.</text>
</comment>
<evidence type="ECO:0000256" key="2">
    <source>
        <dbReference type="ARBA" id="ARBA00022692"/>
    </source>
</evidence>
<dbReference type="Pfam" id="PF20684">
    <property type="entry name" value="Fung_rhodopsin"/>
    <property type="match status" value="1"/>
</dbReference>
<feature type="transmembrane region" description="Helical" evidence="6">
    <location>
        <begin position="92"/>
        <end position="117"/>
    </location>
</feature>
<dbReference type="PANTHER" id="PTHR33048:SF155">
    <property type="entry name" value="INTEGRAL MEMBRANE PROTEIN"/>
    <property type="match status" value="1"/>
</dbReference>
<keyword evidence="3 6" id="KW-1133">Transmembrane helix</keyword>
<comment type="subcellular location">
    <subcellularLocation>
        <location evidence="1">Membrane</location>
        <topology evidence="1">Multi-pass membrane protein</topology>
    </subcellularLocation>
</comment>
<dbReference type="PANTHER" id="PTHR33048">
    <property type="entry name" value="PTH11-LIKE INTEGRAL MEMBRANE PROTEIN (AFU_ORTHOLOGUE AFUA_5G11245)"/>
    <property type="match status" value="1"/>
</dbReference>
<evidence type="ECO:0000256" key="3">
    <source>
        <dbReference type="ARBA" id="ARBA00022989"/>
    </source>
</evidence>
<evidence type="ECO:0000256" key="4">
    <source>
        <dbReference type="ARBA" id="ARBA00023136"/>
    </source>
</evidence>
<feature type="transmembrane region" description="Helical" evidence="6">
    <location>
        <begin position="129"/>
        <end position="151"/>
    </location>
</feature>
<evidence type="ECO:0000259" key="7">
    <source>
        <dbReference type="Pfam" id="PF20684"/>
    </source>
</evidence>
<dbReference type="GO" id="GO:0016020">
    <property type="term" value="C:membrane"/>
    <property type="evidence" value="ECO:0007669"/>
    <property type="project" value="UniProtKB-SubCell"/>
</dbReference>
<proteinExistence type="inferred from homology"/>
<gene>
    <name evidence="8" type="ORF">CCUS01_12330</name>
</gene>
<sequence length="385" mass="42209">MSGKVSLNRSTEDKGPVALGIVISMSVLSTLFTAGRLFVRGRILKQFHLDDYLIVASVVCGWTNVGTAIAAVAHGNGRHFDVLTLEQKSGAILWTIAGFPPGVMSFGLPKLAVVALLTRIMNPSKWHALFLWFIASFCLINLIGCVIILFAQCQPSHSQWDFSVTDKTCWDKWILVYFAIYSGGFCAFVDLYLAIYPAVVLAKLQMSVRKKVALSIALGIGSMCVLRLNLSCFLMANKTDILDEKLIDRCHIQMLSASKSRKLGLLIVEGSTIIIAACIPVLQPLGELIFGKRIFSSGGGRYTYENYGSGPSGQHRSDIEMSRSKEVKKRVAKRQHDAAAISFDDKVTTTTVTKGSQESILQGKNMYRSIVRTDLISVSIESSKP</sequence>
<name>A0AAI9XFL3_9PEZI</name>
<keyword evidence="2 6" id="KW-0812">Transmembrane</keyword>
<protein>
    <submittedName>
        <fullName evidence="8">Integral membrane protein</fullName>
    </submittedName>
</protein>
<evidence type="ECO:0000256" key="5">
    <source>
        <dbReference type="ARBA" id="ARBA00038359"/>
    </source>
</evidence>
<dbReference type="InterPro" id="IPR052337">
    <property type="entry name" value="SAT4-like"/>
</dbReference>